<dbReference type="Proteomes" id="UP000811609">
    <property type="component" value="Chromosome 11"/>
</dbReference>
<feature type="domain" description="Integrase catalytic" evidence="1">
    <location>
        <begin position="50"/>
        <end position="142"/>
    </location>
</feature>
<dbReference type="GO" id="GO:0015074">
    <property type="term" value="P:DNA integration"/>
    <property type="evidence" value="ECO:0007669"/>
    <property type="project" value="InterPro"/>
</dbReference>
<dbReference type="AlphaFoldDB" id="A0A8T1P0T0"/>
<dbReference type="PROSITE" id="PS50994">
    <property type="entry name" value="INTEGRASE"/>
    <property type="match status" value="1"/>
</dbReference>
<accession>A0A8T1P0T0</accession>
<dbReference type="InterPro" id="IPR001584">
    <property type="entry name" value="Integrase_cat-core"/>
</dbReference>
<evidence type="ECO:0000259" key="1">
    <source>
        <dbReference type="PROSITE" id="PS50994"/>
    </source>
</evidence>
<evidence type="ECO:0000313" key="2">
    <source>
        <dbReference type="EMBL" id="KAG6636295.1"/>
    </source>
</evidence>
<gene>
    <name evidence="2" type="ORF">CIPAW_11G101300</name>
</gene>
<dbReference type="InterPro" id="IPR041588">
    <property type="entry name" value="Integrase_H2C2"/>
</dbReference>
<reference evidence="2" key="1">
    <citation type="submission" date="2020-12" db="EMBL/GenBank/DDBJ databases">
        <title>WGS assembly of Carya illinoinensis cv. Pawnee.</title>
        <authorList>
            <person name="Platts A."/>
            <person name="Shu S."/>
            <person name="Wright S."/>
            <person name="Barry K."/>
            <person name="Edger P."/>
            <person name="Pires J.C."/>
            <person name="Schmutz J."/>
        </authorList>
    </citation>
    <scope>NUCLEOTIDE SEQUENCE</scope>
    <source>
        <tissue evidence="2">Leaf</tissue>
    </source>
</reference>
<dbReference type="PANTHER" id="PTHR37984">
    <property type="entry name" value="PROTEIN CBG26694"/>
    <property type="match status" value="1"/>
</dbReference>
<name>A0A8T1P0T0_CARIL</name>
<dbReference type="Pfam" id="PF17921">
    <property type="entry name" value="Integrase_H2C2"/>
    <property type="match status" value="1"/>
</dbReference>
<keyword evidence="3" id="KW-1185">Reference proteome</keyword>
<dbReference type="PANTHER" id="PTHR37984:SF15">
    <property type="entry name" value="INTEGRASE CATALYTIC DOMAIN-CONTAINING PROTEIN"/>
    <property type="match status" value="1"/>
</dbReference>
<evidence type="ECO:0000313" key="3">
    <source>
        <dbReference type="Proteomes" id="UP000811609"/>
    </source>
</evidence>
<dbReference type="EMBL" id="CM031819">
    <property type="protein sequence ID" value="KAG6636295.1"/>
    <property type="molecule type" value="Genomic_DNA"/>
</dbReference>
<protein>
    <recommendedName>
        <fullName evidence="1">Integrase catalytic domain-containing protein</fullName>
    </recommendedName>
</protein>
<sequence>MAGHTGYLKTYQRAKMDFYWSGMKTDIKKWMRECEMCQTVKYNVLPTGLLQPLPIPEQAWTEISMDFIEGLPKSKVASVILVIVDKFTKYGHFMTLSHPYIARDVAQVFMDAVFKLNGLPKMLVSDRDPIFRSSFWKDLFEL</sequence>
<dbReference type="InterPro" id="IPR050951">
    <property type="entry name" value="Retrovirus_Pol_polyprotein"/>
</dbReference>
<proteinExistence type="predicted"/>
<organism evidence="2 3">
    <name type="scientific">Carya illinoinensis</name>
    <name type="common">Pecan</name>
    <dbReference type="NCBI Taxonomy" id="32201"/>
    <lineage>
        <taxon>Eukaryota</taxon>
        <taxon>Viridiplantae</taxon>
        <taxon>Streptophyta</taxon>
        <taxon>Embryophyta</taxon>
        <taxon>Tracheophyta</taxon>
        <taxon>Spermatophyta</taxon>
        <taxon>Magnoliopsida</taxon>
        <taxon>eudicotyledons</taxon>
        <taxon>Gunneridae</taxon>
        <taxon>Pentapetalae</taxon>
        <taxon>rosids</taxon>
        <taxon>fabids</taxon>
        <taxon>Fagales</taxon>
        <taxon>Juglandaceae</taxon>
        <taxon>Carya</taxon>
    </lineage>
</organism>
<comment type="caution">
    <text evidence="2">The sequence shown here is derived from an EMBL/GenBank/DDBJ whole genome shotgun (WGS) entry which is preliminary data.</text>
</comment>